<dbReference type="AlphaFoldDB" id="A0A9W7E4H6"/>
<keyword evidence="1" id="KW-0812">Transmembrane</keyword>
<keyword evidence="1" id="KW-0472">Membrane</keyword>
<feature type="transmembrane region" description="Helical" evidence="1">
    <location>
        <begin position="163"/>
        <end position="181"/>
    </location>
</feature>
<evidence type="ECO:0000256" key="1">
    <source>
        <dbReference type="SAM" id="Phobius"/>
    </source>
</evidence>
<accession>A0A9W7E4H6</accession>
<dbReference type="EMBL" id="BRXY01000098">
    <property type="protein sequence ID" value="GMH64895.1"/>
    <property type="molecule type" value="Genomic_DNA"/>
</dbReference>
<keyword evidence="3" id="KW-1185">Reference proteome</keyword>
<dbReference type="OrthoDB" id="185089at2759"/>
<dbReference type="Proteomes" id="UP001165085">
    <property type="component" value="Unassembled WGS sequence"/>
</dbReference>
<name>A0A9W7E4H6_9STRA</name>
<feature type="transmembrane region" description="Helical" evidence="1">
    <location>
        <begin position="202"/>
        <end position="224"/>
    </location>
</feature>
<reference evidence="3" key="1">
    <citation type="journal article" date="2023" name="Commun. Biol.">
        <title>Genome analysis of Parmales, the sister group of diatoms, reveals the evolutionary specialization of diatoms from phago-mixotrophs to photoautotrophs.</title>
        <authorList>
            <person name="Ban H."/>
            <person name="Sato S."/>
            <person name="Yoshikawa S."/>
            <person name="Yamada K."/>
            <person name="Nakamura Y."/>
            <person name="Ichinomiya M."/>
            <person name="Sato N."/>
            <person name="Blanc-Mathieu R."/>
            <person name="Endo H."/>
            <person name="Kuwata A."/>
            <person name="Ogata H."/>
        </authorList>
    </citation>
    <scope>NUCLEOTIDE SEQUENCE [LARGE SCALE GENOMIC DNA]</scope>
    <source>
        <strain evidence="3">NIES 3701</strain>
    </source>
</reference>
<evidence type="ECO:0000313" key="3">
    <source>
        <dbReference type="Proteomes" id="UP001165085"/>
    </source>
</evidence>
<keyword evidence="1" id="KW-1133">Transmembrane helix</keyword>
<comment type="caution">
    <text evidence="2">The sequence shown here is derived from an EMBL/GenBank/DDBJ whole genome shotgun (WGS) entry which is preliminary data.</text>
</comment>
<protein>
    <submittedName>
        <fullName evidence="2">Uncharacterized protein</fullName>
    </submittedName>
</protein>
<evidence type="ECO:0000313" key="2">
    <source>
        <dbReference type="EMBL" id="GMH64895.1"/>
    </source>
</evidence>
<organism evidence="2 3">
    <name type="scientific">Triparma strigata</name>
    <dbReference type="NCBI Taxonomy" id="1606541"/>
    <lineage>
        <taxon>Eukaryota</taxon>
        <taxon>Sar</taxon>
        <taxon>Stramenopiles</taxon>
        <taxon>Ochrophyta</taxon>
        <taxon>Bolidophyceae</taxon>
        <taxon>Parmales</taxon>
        <taxon>Triparmaceae</taxon>
        <taxon>Triparma</taxon>
    </lineage>
</organism>
<proteinExistence type="predicted"/>
<feature type="transmembrane region" description="Helical" evidence="1">
    <location>
        <begin position="6"/>
        <end position="26"/>
    </location>
</feature>
<sequence length="310" mass="35436">MEIETAVFYAIMVLFTVANPILLLVLRRKTKALATHTDNNLANETYHYQETMFYLSIPFIFECGYRSVLPRVDIPRLCFWDVWGNNVLFGRLSAFIGEWCWMLQISLALQTICEGLAQSLPAHKGLSVTSKFAFSLPFVCLLAEILGTAGPVTKNNWWCIWEAVTWTYMFAVASSAALYMFRLIDANEDLKVVNKDARTFCMCLFIIGLGYCPYMLALNIPMYVKRYYEDEDDPNISYLSFAEGLPDISYCHSDDRSWSEWSADAAWMIPYFGPAVWTAIWMTKAPRIETSADAKPLKLSTGENDMEMND</sequence>
<gene>
    <name evidence="2" type="ORF">TrST_g9647</name>
</gene>